<dbReference type="EMBL" id="CAXAQS010000133">
    <property type="protein sequence ID" value="CAK9250185.1"/>
    <property type="molecule type" value="Genomic_DNA"/>
</dbReference>
<name>A0ABP0VB76_9BRYO</name>
<feature type="region of interest" description="Disordered" evidence="1">
    <location>
        <begin position="1"/>
        <end position="23"/>
    </location>
</feature>
<protein>
    <submittedName>
        <fullName evidence="2">Uncharacterized protein</fullName>
    </submittedName>
</protein>
<evidence type="ECO:0000313" key="2">
    <source>
        <dbReference type="EMBL" id="CAK9250185.1"/>
    </source>
</evidence>
<evidence type="ECO:0000256" key="1">
    <source>
        <dbReference type="SAM" id="MobiDB-lite"/>
    </source>
</evidence>
<evidence type="ECO:0000313" key="3">
    <source>
        <dbReference type="Proteomes" id="UP001497444"/>
    </source>
</evidence>
<proteinExistence type="predicted"/>
<dbReference type="Proteomes" id="UP001497444">
    <property type="component" value="Unassembled WGS sequence"/>
</dbReference>
<gene>
    <name evidence="2" type="ORF">CSSPJE1EN1_LOCUS25563</name>
</gene>
<organism evidence="2 3">
    <name type="scientific">Sphagnum jensenii</name>
    <dbReference type="NCBI Taxonomy" id="128206"/>
    <lineage>
        <taxon>Eukaryota</taxon>
        <taxon>Viridiplantae</taxon>
        <taxon>Streptophyta</taxon>
        <taxon>Embryophyta</taxon>
        <taxon>Bryophyta</taxon>
        <taxon>Sphagnophytina</taxon>
        <taxon>Sphagnopsida</taxon>
        <taxon>Sphagnales</taxon>
        <taxon>Sphagnaceae</taxon>
        <taxon>Sphagnum</taxon>
    </lineage>
</organism>
<keyword evidence="3" id="KW-1185">Reference proteome</keyword>
<sequence length="80" mass="8662">MAAKRSANHAGISNICTYPTRPGPRPAAELGKSLPSILQLPNRINPIALVDSQSTYIRKVHQQDTTDITYNTALSSTTVQ</sequence>
<reference evidence="2" key="1">
    <citation type="submission" date="2024-02" db="EMBL/GenBank/DDBJ databases">
        <authorList>
            <consortium name="ELIXIR-Norway"/>
            <consortium name="Elixir Norway"/>
        </authorList>
    </citation>
    <scope>NUCLEOTIDE SEQUENCE</scope>
</reference>
<accession>A0ABP0VB76</accession>
<comment type="caution">
    <text evidence="2">The sequence shown here is derived from an EMBL/GenBank/DDBJ whole genome shotgun (WGS) entry which is preliminary data.</text>
</comment>